<keyword evidence="3" id="KW-0223">Dioxygenase</keyword>
<dbReference type="SUPFAM" id="SSF55961">
    <property type="entry name" value="Bet v1-like"/>
    <property type="match status" value="1"/>
</dbReference>
<evidence type="ECO:0000313" key="3">
    <source>
        <dbReference type="EMBL" id="KEA63089.1"/>
    </source>
</evidence>
<dbReference type="GO" id="GO:0051213">
    <property type="term" value="F:dioxygenase activity"/>
    <property type="evidence" value="ECO:0007669"/>
    <property type="project" value="UniProtKB-KW"/>
</dbReference>
<proteinExistence type="predicted"/>
<keyword evidence="4" id="KW-1185">Reference proteome</keyword>
<evidence type="ECO:0000313" key="4">
    <source>
        <dbReference type="Proteomes" id="UP000028252"/>
    </source>
</evidence>
<accession>A0A081FX34</accession>
<evidence type="ECO:0000259" key="2">
    <source>
        <dbReference type="Pfam" id="PF19112"/>
    </source>
</evidence>
<dbReference type="InterPro" id="IPR044043">
    <property type="entry name" value="VanA_C_cat"/>
</dbReference>
<comment type="caution">
    <text evidence="3">The sequence shown here is derived from an EMBL/GenBank/DDBJ whole genome shotgun (WGS) entry which is preliminary data.</text>
</comment>
<feature type="domain" description="Vanillate O-demethylase oxygenase-like C-terminal catalytic" evidence="2">
    <location>
        <begin position="34"/>
        <end position="231"/>
    </location>
</feature>
<dbReference type="eggNOG" id="COG4638">
    <property type="taxonomic scope" value="Bacteria"/>
</dbReference>
<name>A0A081FX34_9GAMM</name>
<dbReference type="Gene3D" id="3.90.380.10">
    <property type="entry name" value="Naphthalene 1,2-dioxygenase Alpha Subunit, Chain A, domain 1"/>
    <property type="match status" value="1"/>
</dbReference>
<dbReference type="Pfam" id="PF19112">
    <property type="entry name" value="VanA_C"/>
    <property type="match status" value="1"/>
</dbReference>
<dbReference type="PATRIC" id="fig|1232683.4.peg.2564"/>
<dbReference type="EMBL" id="JMQN01000040">
    <property type="protein sequence ID" value="KEA63089.1"/>
    <property type="molecule type" value="Genomic_DNA"/>
</dbReference>
<reference evidence="3 4" key="1">
    <citation type="submission" date="2014-04" db="EMBL/GenBank/DDBJ databases">
        <title>Marinobacterium kochiensis sp. nov., isolated from sediment sample collected from Kochi backwaters in Kerala, India.</title>
        <authorList>
            <person name="Singh A."/>
            <person name="Pinnaka A.K."/>
        </authorList>
    </citation>
    <scope>NUCLEOTIDE SEQUENCE [LARGE SCALE GENOMIC DNA]</scope>
    <source>
        <strain evidence="3 4">AK27</strain>
    </source>
</reference>
<protein>
    <submittedName>
        <fullName evidence="3">Phenylpropionate dioxygenase</fullName>
    </submittedName>
</protein>
<keyword evidence="1" id="KW-0560">Oxidoreductase</keyword>
<dbReference type="AlphaFoldDB" id="A0A081FX34"/>
<sequence>MGDAERADETLIPCFERMAPDEWFVGKDYLHVLSNYQLDVDNIMDLSHIDYLHSGTLGSPGSESAETEVRQEGDTVYSLRLVRNERLSPELEKRNGVEPGSRFDRWLDVRWEPPGVMELIVGRAPTGNPEPRNVGNAMYFFHLFTPESETTTHYWFAVSKHKSGGEAAKEAVSSDIQFLKKPFETEDLPMLEAQQRTMGCDADFWELKPVLLSVDGPGVRARRVLDALIKAEQEAAEVGQ</sequence>
<dbReference type="STRING" id="1232683.ADIMK_2613"/>
<dbReference type="CDD" id="cd08878">
    <property type="entry name" value="RHO_alpha_C_DMO-like"/>
    <property type="match status" value="1"/>
</dbReference>
<gene>
    <name evidence="3" type="ORF">ADIMK_2613</name>
</gene>
<dbReference type="Proteomes" id="UP000028252">
    <property type="component" value="Unassembled WGS sequence"/>
</dbReference>
<evidence type="ECO:0000256" key="1">
    <source>
        <dbReference type="ARBA" id="ARBA00023002"/>
    </source>
</evidence>
<organism evidence="3 4">
    <name type="scientific">Marinobacterium lacunae</name>
    <dbReference type="NCBI Taxonomy" id="1232683"/>
    <lineage>
        <taxon>Bacteria</taxon>
        <taxon>Pseudomonadati</taxon>
        <taxon>Pseudomonadota</taxon>
        <taxon>Gammaproteobacteria</taxon>
        <taxon>Oceanospirillales</taxon>
        <taxon>Oceanospirillaceae</taxon>
        <taxon>Marinobacterium</taxon>
    </lineage>
</organism>